<dbReference type="PANTHER" id="PTHR35790:SF4">
    <property type="entry name" value="HTH-TYPE TRANSCRIPTIONAL REGULATOR PCHR"/>
    <property type="match status" value="1"/>
</dbReference>
<proteinExistence type="predicted"/>
<reference evidence="5 6" key="1">
    <citation type="submission" date="2016-11" db="EMBL/GenBank/DDBJ databases">
        <authorList>
            <person name="Jaros S."/>
            <person name="Januszkiewicz K."/>
            <person name="Wedrychowicz H."/>
        </authorList>
    </citation>
    <scope>NUCLEOTIDE SEQUENCE [LARGE SCALE GENOMIC DNA]</scope>
    <source>
        <strain evidence="5 6">DSM 19022</strain>
    </source>
</reference>
<evidence type="ECO:0000313" key="5">
    <source>
        <dbReference type="EMBL" id="SHJ41071.1"/>
    </source>
</evidence>
<dbReference type="InterPro" id="IPR052067">
    <property type="entry name" value="Metal_resp_HTH_trans_reg"/>
</dbReference>
<keyword evidence="2" id="KW-0238">DNA-binding</keyword>
<name>A0A1M6J3E9_9FIRM</name>
<protein>
    <submittedName>
        <fullName evidence="5">MarR family protein</fullName>
    </submittedName>
</protein>
<dbReference type="STRING" id="1122184.SAMN02745176_03485"/>
<dbReference type="GO" id="GO:0008757">
    <property type="term" value="F:S-adenosylmethionine-dependent methyltransferase activity"/>
    <property type="evidence" value="ECO:0007669"/>
    <property type="project" value="InterPro"/>
</dbReference>
<evidence type="ECO:0000256" key="1">
    <source>
        <dbReference type="ARBA" id="ARBA00023015"/>
    </source>
</evidence>
<dbReference type="Pfam" id="PF08241">
    <property type="entry name" value="Methyltransf_11"/>
    <property type="match status" value="1"/>
</dbReference>
<dbReference type="CDD" id="cd02440">
    <property type="entry name" value="AdoMet_MTases"/>
    <property type="match status" value="1"/>
</dbReference>
<dbReference type="SUPFAM" id="SSF46785">
    <property type="entry name" value="Winged helix' DNA-binding domain"/>
    <property type="match status" value="1"/>
</dbReference>
<dbReference type="OrthoDB" id="9808140at2"/>
<dbReference type="Gene3D" id="3.40.50.150">
    <property type="entry name" value="Vaccinia Virus protein VP39"/>
    <property type="match status" value="1"/>
</dbReference>
<dbReference type="Gene3D" id="1.10.10.10">
    <property type="entry name" value="Winged helix-like DNA-binding domain superfamily/Winged helix DNA-binding domain"/>
    <property type="match status" value="1"/>
</dbReference>
<evidence type="ECO:0000256" key="2">
    <source>
        <dbReference type="ARBA" id="ARBA00023125"/>
    </source>
</evidence>
<dbReference type="PROSITE" id="PS50995">
    <property type="entry name" value="HTH_MARR_2"/>
    <property type="match status" value="1"/>
</dbReference>
<gene>
    <name evidence="5" type="ORF">SAMN02745176_03485</name>
</gene>
<dbReference type="InterPro" id="IPR000835">
    <property type="entry name" value="HTH_MarR-typ"/>
</dbReference>
<dbReference type="SUPFAM" id="SSF53335">
    <property type="entry name" value="S-adenosyl-L-methionine-dependent methyltransferases"/>
    <property type="match status" value="1"/>
</dbReference>
<keyword evidence="3" id="KW-0804">Transcription</keyword>
<dbReference type="GO" id="GO:0003677">
    <property type="term" value="F:DNA binding"/>
    <property type="evidence" value="ECO:0007669"/>
    <property type="project" value="UniProtKB-KW"/>
</dbReference>
<evidence type="ECO:0000313" key="6">
    <source>
        <dbReference type="Proteomes" id="UP000184442"/>
    </source>
</evidence>
<accession>A0A1M6J3E9</accession>
<dbReference type="InterPro" id="IPR029063">
    <property type="entry name" value="SAM-dependent_MTases_sf"/>
</dbReference>
<dbReference type="PANTHER" id="PTHR35790">
    <property type="entry name" value="HTH-TYPE TRANSCRIPTIONAL REGULATOR PCHR"/>
    <property type="match status" value="1"/>
</dbReference>
<dbReference type="Proteomes" id="UP000184442">
    <property type="component" value="Unassembled WGS sequence"/>
</dbReference>
<dbReference type="AlphaFoldDB" id="A0A1M6J3E9"/>
<sequence length="195" mass="22569">MIGQYPQIGIIDLAKLQGVTKGATSQMIKKLVEKGLVVKKQSTTSEAEICLELTELGQRAFRGHADYYNNVGKQWKEILDQMSEDDIQVLMRFISLVEKMLDAEKLPYQDGMFDIIICNASFHHYTNPKAVLTQMRRVLKDRGMLLIDDPWMPQPLRSVMNFFTRYSNHGDYHYYGERKMGKHTIMLKVIPIPIK</sequence>
<feature type="domain" description="HTH marR-type" evidence="4">
    <location>
        <begin position="1"/>
        <end position="102"/>
    </location>
</feature>
<dbReference type="SMART" id="SM00347">
    <property type="entry name" value="HTH_MARR"/>
    <property type="match status" value="1"/>
</dbReference>
<dbReference type="GO" id="GO:0003700">
    <property type="term" value="F:DNA-binding transcription factor activity"/>
    <property type="evidence" value="ECO:0007669"/>
    <property type="project" value="InterPro"/>
</dbReference>
<dbReference type="Pfam" id="PF01047">
    <property type="entry name" value="MarR"/>
    <property type="match status" value="1"/>
</dbReference>
<dbReference type="InterPro" id="IPR013216">
    <property type="entry name" value="Methyltransf_11"/>
</dbReference>
<evidence type="ECO:0000259" key="4">
    <source>
        <dbReference type="PROSITE" id="PS50995"/>
    </source>
</evidence>
<dbReference type="InterPro" id="IPR036388">
    <property type="entry name" value="WH-like_DNA-bd_sf"/>
</dbReference>
<dbReference type="InterPro" id="IPR036390">
    <property type="entry name" value="WH_DNA-bd_sf"/>
</dbReference>
<dbReference type="EMBL" id="FQZS01000047">
    <property type="protein sequence ID" value="SHJ41071.1"/>
    <property type="molecule type" value="Genomic_DNA"/>
</dbReference>
<organism evidence="5 6">
    <name type="scientific">Lutispora thermophila DSM 19022</name>
    <dbReference type="NCBI Taxonomy" id="1122184"/>
    <lineage>
        <taxon>Bacteria</taxon>
        <taxon>Bacillati</taxon>
        <taxon>Bacillota</taxon>
        <taxon>Clostridia</taxon>
        <taxon>Lutisporales</taxon>
        <taxon>Lutisporaceae</taxon>
        <taxon>Lutispora</taxon>
    </lineage>
</organism>
<keyword evidence="1" id="KW-0805">Transcription regulation</keyword>
<keyword evidence="6" id="KW-1185">Reference proteome</keyword>
<evidence type="ECO:0000256" key="3">
    <source>
        <dbReference type="ARBA" id="ARBA00023163"/>
    </source>
</evidence>